<comment type="similarity">
    <text evidence="4 5">Belongs to the PurK/PurT family.</text>
</comment>
<evidence type="ECO:0000256" key="5">
    <source>
        <dbReference type="RuleBase" id="RU361200"/>
    </source>
</evidence>
<protein>
    <recommendedName>
        <fullName evidence="4 5">N5-carboxyaminoimidazole ribonucleotide synthase</fullName>
        <shortName evidence="4 5">N5-CAIR synthase</shortName>
        <ecNumber evidence="4 5">6.3.4.18</ecNumber>
    </recommendedName>
    <alternativeName>
        <fullName evidence="4 5">5-(carboxyamino)imidazole ribonucleotide synthetase</fullName>
    </alternativeName>
</protein>
<keyword evidence="8" id="KW-1185">Reference proteome</keyword>
<dbReference type="Pfam" id="PF02222">
    <property type="entry name" value="ATP-grasp"/>
    <property type="match status" value="1"/>
</dbReference>
<dbReference type="SUPFAM" id="SSF56059">
    <property type="entry name" value="Glutathione synthetase ATP-binding domain-like"/>
    <property type="match status" value="1"/>
</dbReference>
<dbReference type="InterPro" id="IPR005875">
    <property type="entry name" value="PurK"/>
</dbReference>
<dbReference type="InterPro" id="IPR040686">
    <property type="entry name" value="PurK_C"/>
</dbReference>
<feature type="binding site" evidence="4">
    <location>
        <position position="109"/>
    </location>
    <ligand>
        <name>ATP</name>
        <dbReference type="ChEBI" id="CHEBI:30616"/>
    </ligand>
</feature>
<evidence type="ECO:0000313" key="7">
    <source>
        <dbReference type="EMBL" id="MFD2158760.1"/>
    </source>
</evidence>
<dbReference type="EMBL" id="JBHUJB010000033">
    <property type="protein sequence ID" value="MFD2158760.1"/>
    <property type="molecule type" value="Genomic_DNA"/>
</dbReference>
<feature type="binding site" evidence="4">
    <location>
        <begin position="154"/>
        <end position="160"/>
    </location>
    <ligand>
        <name>ATP</name>
        <dbReference type="ChEBI" id="CHEBI:30616"/>
    </ligand>
</feature>
<accession>A0ABW4Z9T7</accession>
<comment type="subunit">
    <text evidence="4 5">Homodimer.</text>
</comment>
<dbReference type="Gene3D" id="3.30.470.20">
    <property type="entry name" value="ATP-grasp fold, B domain"/>
    <property type="match status" value="1"/>
</dbReference>
<dbReference type="Pfam" id="PF22660">
    <property type="entry name" value="RS_preATP-grasp-like"/>
    <property type="match status" value="1"/>
</dbReference>
<dbReference type="SUPFAM" id="SSF52440">
    <property type="entry name" value="PreATP-grasp domain"/>
    <property type="match status" value="1"/>
</dbReference>
<name>A0ABW4Z9T7_9BACT</name>
<feature type="binding site" evidence="4">
    <location>
        <begin position="185"/>
        <end position="188"/>
    </location>
    <ligand>
        <name>ATP</name>
        <dbReference type="ChEBI" id="CHEBI:30616"/>
    </ligand>
</feature>
<comment type="function">
    <text evidence="4">Catalyzes the ATP-dependent conversion of 5-aminoimidazole ribonucleotide (AIR) and HCO(3)(-) to N5-carboxyaminoimidazole ribonucleotide (N5-CAIR).</text>
</comment>
<evidence type="ECO:0000256" key="2">
    <source>
        <dbReference type="ARBA" id="ARBA00022755"/>
    </source>
</evidence>
<dbReference type="Gene3D" id="3.40.50.20">
    <property type="match status" value="1"/>
</dbReference>
<dbReference type="PROSITE" id="PS50975">
    <property type="entry name" value="ATP_GRASP"/>
    <property type="match status" value="1"/>
</dbReference>
<dbReference type="Proteomes" id="UP001597389">
    <property type="component" value="Unassembled WGS sequence"/>
</dbReference>
<dbReference type="HAMAP" id="MF_01928">
    <property type="entry name" value="PurK"/>
    <property type="match status" value="1"/>
</dbReference>
<keyword evidence="3 4" id="KW-0067">ATP-binding</keyword>
<evidence type="ECO:0000259" key="6">
    <source>
        <dbReference type="PROSITE" id="PS50975"/>
    </source>
</evidence>
<dbReference type="PANTHER" id="PTHR11609">
    <property type="entry name" value="PURINE BIOSYNTHESIS PROTEIN 6/7, PUR6/7"/>
    <property type="match status" value="1"/>
</dbReference>
<reference evidence="8" key="1">
    <citation type="journal article" date="2019" name="Int. J. Syst. Evol. Microbiol.">
        <title>The Global Catalogue of Microorganisms (GCM) 10K type strain sequencing project: providing services to taxonomists for standard genome sequencing and annotation.</title>
        <authorList>
            <consortium name="The Broad Institute Genomics Platform"/>
            <consortium name="The Broad Institute Genome Sequencing Center for Infectious Disease"/>
            <person name="Wu L."/>
            <person name="Ma J."/>
        </authorList>
    </citation>
    <scope>NUCLEOTIDE SEQUENCE [LARGE SCALE GENOMIC DNA]</scope>
    <source>
        <strain evidence="8">CCUG 57942</strain>
    </source>
</reference>
<evidence type="ECO:0000256" key="4">
    <source>
        <dbReference type="HAMAP-Rule" id="MF_01928"/>
    </source>
</evidence>
<keyword evidence="2 4" id="KW-0658">Purine biosynthesis</keyword>
<feature type="binding site" evidence="4">
    <location>
        <begin position="270"/>
        <end position="271"/>
    </location>
    <ligand>
        <name>ATP</name>
        <dbReference type="ChEBI" id="CHEBI:30616"/>
    </ligand>
</feature>
<comment type="function">
    <text evidence="5">Catalyzes the ATP-dependent conversion of 5-aminoimidazole ribonucleotide (AIR) and HCO(3)- to N5-carboxyaminoimidazole ribonucleotide (N5-CAIR).</text>
</comment>
<sequence length="386" mass="42418">MSDQVFLPGSTIGILGSGQLARMMSQAALPLGYKVVAWSGGADSSAVDREVDLVIDSGYDDEAAKEKFLSMVDVVTVETESLPPALLRDVGSRVELRPNAKAVETTGTRELERRFLASIDAAQTEFRVVDTVEQLESAFYDLDGNCVAKTARDGYDGKGQWRLKSVEDLEHCKRDWDGRCRLVVEGFIPFIMECSVVVARNAAGEVKAFPLVENIHRHHVLDVSILPGRVDEAVAERARVLAEKVIQGLDYIGILAVELFVLENGEVLVNEIAPRPHNSGHATNDGCVTSQFEQHVRAICGLPLGDPRPHGTTVMVNLLSDIWKSDKDAFADAEIAALTGAKWHFYEKEWKAGRRKLGHVNFVAATLEEALSESEKLRGVLFKHVE</sequence>
<dbReference type="EC" id="6.3.4.18" evidence="4 5"/>
<dbReference type="PANTHER" id="PTHR11609:SF5">
    <property type="entry name" value="PHOSPHORIBOSYLAMINOIMIDAZOLE CARBOXYLASE"/>
    <property type="match status" value="1"/>
</dbReference>
<keyword evidence="1 4" id="KW-0547">Nucleotide-binding</keyword>
<feature type="binding site" evidence="4">
    <location>
        <position position="193"/>
    </location>
    <ligand>
        <name>ATP</name>
        <dbReference type="ChEBI" id="CHEBI:30616"/>
    </ligand>
</feature>
<feature type="binding site" evidence="4">
    <location>
        <position position="216"/>
    </location>
    <ligand>
        <name>ATP</name>
        <dbReference type="ChEBI" id="CHEBI:30616"/>
    </ligand>
</feature>
<dbReference type="RefSeq" id="WP_377088194.1">
    <property type="nucleotide sequence ID" value="NZ_JBHSJL010000014.1"/>
</dbReference>
<dbReference type="InterPro" id="IPR003135">
    <property type="entry name" value="ATP-grasp_carboxylate-amine"/>
</dbReference>
<dbReference type="InterPro" id="IPR011761">
    <property type="entry name" value="ATP-grasp"/>
</dbReference>
<dbReference type="GO" id="GO:0034028">
    <property type="term" value="F:5-(carboxyamino)imidazole ribonucleotide synthase activity"/>
    <property type="evidence" value="ECO:0007669"/>
    <property type="project" value="UniProtKB-EC"/>
</dbReference>
<proteinExistence type="inferred from homology"/>
<evidence type="ECO:0000313" key="8">
    <source>
        <dbReference type="Proteomes" id="UP001597389"/>
    </source>
</evidence>
<dbReference type="Pfam" id="PF17769">
    <property type="entry name" value="PurK_C"/>
    <property type="match status" value="1"/>
</dbReference>
<gene>
    <name evidence="4 5" type="primary">purK</name>
    <name evidence="7" type="ORF">ACFSW8_07620</name>
</gene>
<dbReference type="SUPFAM" id="SSF51246">
    <property type="entry name" value="Rudiment single hybrid motif"/>
    <property type="match status" value="1"/>
</dbReference>
<dbReference type="InterPro" id="IPR016185">
    <property type="entry name" value="PreATP-grasp_dom_sf"/>
</dbReference>
<comment type="caution">
    <text evidence="7">The sequence shown here is derived from an EMBL/GenBank/DDBJ whole genome shotgun (WGS) entry which is preliminary data.</text>
</comment>
<evidence type="ECO:0000256" key="1">
    <source>
        <dbReference type="ARBA" id="ARBA00022741"/>
    </source>
</evidence>
<dbReference type="InterPro" id="IPR013815">
    <property type="entry name" value="ATP_grasp_subdomain_1"/>
</dbReference>
<evidence type="ECO:0000256" key="3">
    <source>
        <dbReference type="ARBA" id="ARBA00022840"/>
    </source>
</evidence>
<dbReference type="Gene3D" id="3.30.1490.20">
    <property type="entry name" value="ATP-grasp fold, A domain"/>
    <property type="match status" value="1"/>
</dbReference>
<keyword evidence="4 5" id="KW-0436">Ligase</keyword>
<organism evidence="7 8">
    <name type="scientific">Rubritalea tangerina</name>
    <dbReference type="NCBI Taxonomy" id="430798"/>
    <lineage>
        <taxon>Bacteria</taxon>
        <taxon>Pseudomonadati</taxon>
        <taxon>Verrucomicrobiota</taxon>
        <taxon>Verrucomicrobiia</taxon>
        <taxon>Verrucomicrobiales</taxon>
        <taxon>Rubritaleaceae</taxon>
        <taxon>Rubritalea</taxon>
    </lineage>
</organism>
<dbReference type="NCBIfam" id="TIGR01161">
    <property type="entry name" value="purK"/>
    <property type="match status" value="1"/>
</dbReference>
<comment type="catalytic activity">
    <reaction evidence="4 5">
        <text>5-amino-1-(5-phospho-beta-D-ribosyl)imidazole + hydrogencarbonate + ATP = 5-carboxyamino-1-(5-phospho-D-ribosyl)imidazole + ADP + phosphate + 2 H(+)</text>
        <dbReference type="Rhea" id="RHEA:19317"/>
        <dbReference type="ChEBI" id="CHEBI:15378"/>
        <dbReference type="ChEBI" id="CHEBI:17544"/>
        <dbReference type="ChEBI" id="CHEBI:30616"/>
        <dbReference type="ChEBI" id="CHEBI:43474"/>
        <dbReference type="ChEBI" id="CHEBI:58730"/>
        <dbReference type="ChEBI" id="CHEBI:137981"/>
        <dbReference type="ChEBI" id="CHEBI:456216"/>
        <dbReference type="EC" id="6.3.4.18"/>
    </reaction>
</comment>
<dbReference type="NCBIfam" id="NF004679">
    <property type="entry name" value="PRK06019.1-5"/>
    <property type="match status" value="1"/>
</dbReference>
<dbReference type="InterPro" id="IPR054350">
    <property type="entry name" value="PurT/PurK_preATP-grasp"/>
</dbReference>
<feature type="domain" description="ATP-grasp" evidence="6">
    <location>
        <begin position="113"/>
        <end position="300"/>
    </location>
</feature>
<comment type="pathway">
    <text evidence="4 5">Purine metabolism; IMP biosynthesis via de novo pathway; 5-amino-1-(5-phospho-D-ribosyl)imidazole-4-carboxylate from 5-amino-1-(5-phospho-D-ribosyl)imidazole (N5-CAIR route): step 1/2.</text>
</comment>
<dbReference type="InterPro" id="IPR011054">
    <property type="entry name" value="Rudment_hybrid_motif"/>
</dbReference>
<feature type="binding site" evidence="4">
    <location>
        <position position="149"/>
    </location>
    <ligand>
        <name>ATP</name>
        <dbReference type="ChEBI" id="CHEBI:30616"/>
    </ligand>
</feature>